<dbReference type="RefSeq" id="WP_210805354.1">
    <property type="nucleotide sequence ID" value="NZ_JAGQDG010000001.1"/>
</dbReference>
<organism evidence="2 3">
    <name type="scientific">Ideonella paludis</name>
    <dbReference type="NCBI Taxonomy" id="1233411"/>
    <lineage>
        <taxon>Bacteria</taxon>
        <taxon>Pseudomonadati</taxon>
        <taxon>Pseudomonadota</taxon>
        <taxon>Betaproteobacteria</taxon>
        <taxon>Burkholderiales</taxon>
        <taxon>Sphaerotilaceae</taxon>
        <taxon>Ideonella</taxon>
    </lineage>
</organism>
<protein>
    <submittedName>
        <fullName evidence="2">SPOR domain-containing protein</fullName>
    </submittedName>
</protein>
<proteinExistence type="predicted"/>
<dbReference type="Proteomes" id="UP000672097">
    <property type="component" value="Unassembled WGS sequence"/>
</dbReference>
<dbReference type="EMBL" id="JAGQDG010000001">
    <property type="protein sequence ID" value="MBQ0933936.1"/>
    <property type="molecule type" value="Genomic_DNA"/>
</dbReference>
<sequence length="236" mass="25180">MLRGLVIALLIANLGFWAWKQPTIAQALGLPQPQDREPERLLRQIRPDAIRLQPLPAAASAAPVTAASAPASVAASAAAEAASFDGQACLEAGPLSPAQIPTATKALVQAGVAPGGWAEIRRDIPGRWAIAMGRFENREQLQRKLAELQRLQLKTTEATGDLAPGLILGEFSTSQAAQERLSQLKERGVRTARVVGLTEGRVEVRLRADQLSPAALSKLRALTAADAPLRWRACEE</sequence>
<comment type="caution">
    <text evidence="2">The sequence shown here is derived from an EMBL/GenBank/DDBJ whole genome shotgun (WGS) entry which is preliminary data.</text>
</comment>
<keyword evidence="3" id="KW-1185">Reference proteome</keyword>
<evidence type="ECO:0000313" key="3">
    <source>
        <dbReference type="Proteomes" id="UP000672097"/>
    </source>
</evidence>
<accession>A0ABS5DSS9</accession>
<reference evidence="2 3" key="1">
    <citation type="submission" date="2021-04" db="EMBL/GenBank/DDBJ databases">
        <title>The genome sequence of type strain Ideonella paludis KCTC 32238.</title>
        <authorList>
            <person name="Liu Y."/>
        </authorList>
    </citation>
    <scope>NUCLEOTIDE SEQUENCE [LARGE SCALE GENOMIC DNA]</scope>
    <source>
        <strain evidence="2 3">KCTC 32238</strain>
    </source>
</reference>
<evidence type="ECO:0000313" key="2">
    <source>
        <dbReference type="EMBL" id="MBQ0933936.1"/>
    </source>
</evidence>
<dbReference type="Pfam" id="PF05036">
    <property type="entry name" value="SPOR"/>
    <property type="match status" value="1"/>
</dbReference>
<dbReference type="InterPro" id="IPR036680">
    <property type="entry name" value="SPOR-like_sf"/>
</dbReference>
<dbReference type="InterPro" id="IPR007730">
    <property type="entry name" value="SPOR-like_dom"/>
</dbReference>
<evidence type="ECO:0000259" key="1">
    <source>
        <dbReference type="Pfam" id="PF05036"/>
    </source>
</evidence>
<gene>
    <name evidence="2" type="ORF">KAK11_01260</name>
</gene>
<dbReference type="SUPFAM" id="SSF110997">
    <property type="entry name" value="Sporulation related repeat"/>
    <property type="match status" value="1"/>
</dbReference>
<name>A0ABS5DSS9_9BURK</name>
<feature type="domain" description="SPOR" evidence="1">
    <location>
        <begin position="125"/>
        <end position="188"/>
    </location>
</feature>